<evidence type="ECO:0000313" key="5">
    <source>
        <dbReference type="Proteomes" id="UP000460561"/>
    </source>
</evidence>
<comment type="caution">
    <text evidence="4">The sequence shown here is derived from an EMBL/GenBank/DDBJ whole genome shotgun (WGS) entry which is preliminary data.</text>
</comment>
<comment type="similarity">
    <text evidence="1">Belongs to the RelE toxin family.</text>
</comment>
<feature type="compositionally biased region" description="Basic and acidic residues" evidence="3">
    <location>
        <begin position="11"/>
        <end position="24"/>
    </location>
</feature>
<gene>
    <name evidence="4" type="ORF">GRI39_00040</name>
</gene>
<dbReference type="InterPro" id="IPR051803">
    <property type="entry name" value="TA_system_RelE-like_toxin"/>
</dbReference>
<evidence type="ECO:0000313" key="4">
    <source>
        <dbReference type="EMBL" id="MXP24440.1"/>
    </source>
</evidence>
<sequence>MAKPPAPKIESPARSDLRRIGKETAEQWGEAQKARYLSKIETLIKTIALQPRMGQARDDLRGGVRTVVAGKHHILYCLRDDRVHVLRVVHQNRDLKREIERSRSRELDLSR</sequence>
<keyword evidence="2" id="KW-1277">Toxin-antitoxin system</keyword>
<dbReference type="Proteomes" id="UP000460561">
    <property type="component" value="Unassembled WGS sequence"/>
</dbReference>
<dbReference type="RefSeq" id="WP_160737680.1">
    <property type="nucleotide sequence ID" value="NZ_WTYQ01000001.1"/>
</dbReference>
<name>A0A845A2P5_9SPHN</name>
<dbReference type="Pfam" id="PF05016">
    <property type="entry name" value="ParE_toxin"/>
    <property type="match status" value="1"/>
</dbReference>
<dbReference type="OrthoDB" id="7173315at2"/>
<dbReference type="InterPro" id="IPR035093">
    <property type="entry name" value="RelE/ParE_toxin_dom_sf"/>
</dbReference>
<protein>
    <submittedName>
        <fullName evidence="4">Type II toxin-antitoxin system RelE/ParE family toxin</fullName>
    </submittedName>
</protein>
<evidence type="ECO:0000256" key="3">
    <source>
        <dbReference type="SAM" id="MobiDB-lite"/>
    </source>
</evidence>
<dbReference type="PANTHER" id="PTHR33755:SF9">
    <property type="entry name" value="TOXIN PARE1"/>
    <property type="match status" value="1"/>
</dbReference>
<reference evidence="4 5" key="1">
    <citation type="submission" date="2019-12" db="EMBL/GenBank/DDBJ databases">
        <title>Genomic-based taxomic classification of the family Erythrobacteraceae.</title>
        <authorList>
            <person name="Xu L."/>
        </authorList>
    </citation>
    <scope>NUCLEOTIDE SEQUENCE [LARGE SCALE GENOMIC DNA]</scope>
    <source>
        <strain evidence="4 5">DSM 18604</strain>
    </source>
</reference>
<evidence type="ECO:0000256" key="2">
    <source>
        <dbReference type="ARBA" id="ARBA00022649"/>
    </source>
</evidence>
<feature type="region of interest" description="Disordered" evidence="3">
    <location>
        <begin position="1"/>
        <end position="24"/>
    </location>
</feature>
<proteinExistence type="inferred from homology"/>
<organism evidence="4 5">
    <name type="scientific">Altericroceibacterium indicum</name>
    <dbReference type="NCBI Taxonomy" id="374177"/>
    <lineage>
        <taxon>Bacteria</taxon>
        <taxon>Pseudomonadati</taxon>
        <taxon>Pseudomonadota</taxon>
        <taxon>Alphaproteobacteria</taxon>
        <taxon>Sphingomonadales</taxon>
        <taxon>Erythrobacteraceae</taxon>
        <taxon>Altericroceibacterium</taxon>
    </lineage>
</organism>
<evidence type="ECO:0000256" key="1">
    <source>
        <dbReference type="ARBA" id="ARBA00006226"/>
    </source>
</evidence>
<dbReference type="Gene3D" id="3.30.2310.20">
    <property type="entry name" value="RelE-like"/>
    <property type="match status" value="1"/>
</dbReference>
<keyword evidence="5" id="KW-1185">Reference proteome</keyword>
<dbReference type="EMBL" id="WTYQ01000001">
    <property type="protein sequence ID" value="MXP24440.1"/>
    <property type="molecule type" value="Genomic_DNA"/>
</dbReference>
<dbReference type="InterPro" id="IPR007712">
    <property type="entry name" value="RelE/ParE_toxin"/>
</dbReference>
<dbReference type="AlphaFoldDB" id="A0A845A2P5"/>
<accession>A0A845A2P5</accession>
<dbReference type="PANTHER" id="PTHR33755">
    <property type="entry name" value="TOXIN PARE1-RELATED"/>
    <property type="match status" value="1"/>
</dbReference>